<proteinExistence type="predicted"/>
<keyword evidence="1" id="KW-0732">Signal</keyword>
<evidence type="ECO:0000313" key="5">
    <source>
        <dbReference type="Proteomes" id="UP000643207"/>
    </source>
</evidence>
<dbReference type="AlphaFoldDB" id="A0A9X0XEM5"/>
<evidence type="ECO:0000313" key="4">
    <source>
        <dbReference type="EMBL" id="MBL0719437.1"/>
    </source>
</evidence>
<organism evidence="4 5">
    <name type="scientific">Aquariibacter lacus</name>
    <dbReference type="NCBI Taxonomy" id="2801332"/>
    <lineage>
        <taxon>Bacteria</taxon>
        <taxon>Pseudomonadati</taxon>
        <taxon>Pseudomonadota</taxon>
        <taxon>Betaproteobacteria</taxon>
        <taxon>Burkholderiales</taxon>
        <taxon>Sphaerotilaceae</taxon>
        <taxon>Aquariibacter</taxon>
    </lineage>
</organism>
<gene>
    <name evidence="4" type="ORF">JI742_05990</name>
</gene>
<evidence type="ECO:0000259" key="3">
    <source>
        <dbReference type="Pfam" id="PF13313"/>
    </source>
</evidence>
<dbReference type="Pfam" id="PF07589">
    <property type="entry name" value="PEP-CTERM"/>
    <property type="match status" value="1"/>
</dbReference>
<sequence length="222" mass="22909">MINVLNTASRKHALGAAVLLSALMSTGAAQAVVAVTDISGGNAFTTLSFTDQTVGWQFTANDDITVTHLGFYDNSPFDPLSTTHEVGLWTPGGMLLASTTIQTTSTLVGSFRFEAVTPVALTAGSSYLIGGAFTLPLTADAYRIPTARTIAPEITINGSARNADAGGFGAPTIVSVGNGRFGPNFQFTVTAPPPPIPEPGTYALMGLGLVGLAGLGRLRRRH</sequence>
<dbReference type="InterPro" id="IPR025141">
    <property type="entry name" value="DUF4082"/>
</dbReference>
<protein>
    <submittedName>
        <fullName evidence="4">DUF4082 domain-containing protein</fullName>
    </submittedName>
</protein>
<accession>A0A9X0XEM5</accession>
<comment type="caution">
    <text evidence="4">The sequence shown here is derived from an EMBL/GenBank/DDBJ whole genome shotgun (WGS) entry which is preliminary data.</text>
</comment>
<dbReference type="Pfam" id="PF13313">
    <property type="entry name" value="DUF4082"/>
    <property type="match status" value="1"/>
</dbReference>
<evidence type="ECO:0000256" key="1">
    <source>
        <dbReference type="SAM" id="SignalP"/>
    </source>
</evidence>
<dbReference type="InterPro" id="IPR013424">
    <property type="entry name" value="Ice-binding_C"/>
</dbReference>
<reference evidence="4 5" key="1">
    <citation type="submission" date="2021-01" db="EMBL/GenBank/DDBJ databases">
        <title>Piscinibacter sp. Jin2 Genome sequencing and assembly.</title>
        <authorList>
            <person name="Kim I."/>
        </authorList>
    </citation>
    <scope>NUCLEOTIDE SEQUENCE [LARGE SCALE GENOMIC DNA]</scope>
    <source>
        <strain evidence="4 5">Jin2</strain>
    </source>
</reference>
<feature type="signal peptide" evidence="1">
    <location>
        <begin position="1"/>
        <end position="31"/>
    </location>
</feature>
<keyword evidence="5" id="KW-1185">Reference proteome</keyword>
<name>A0A9X0XEM5_9BURK</name>
<feature type="domain" description="DUF4082" evidence="3">
    <location>
        <begin position="51"/>
        <end position="130"/>
    </location>
</feature>
<dbReference type="EMBL" id="JAERRA010000001">
    <property type="protein sequence ID" value="MBL0719437.1"/>
    <property type="molecule type" value="Genomic_DNA"/>
</dbReference>
<dbReference type="Proteomes" id="UP000643207">
    <property type="component" value="Unassembled WGS sequence"/>
</dbReference>
<feature type="chain" id="PRO_5040721607" evidence="1">
    <location>
        <begin position="32"/>
        <end position="222"/>
    </location>
</feature>
<dbReference type="NCBIfam" id="TIGR02595">
    <property type="entry name" value="PEP_CTERM"/>
    <property type="match status" value="1"/>
</dbReference>
<evidence type="ECO:0000259" key="2">
    <source>
        <dbReference type="Pfam" id="PF07589"/>
    </source>
</evidence>
<dbReference type="RefSeq" id="WP_201824733.1">
    <property type="nucleotide sequence ID" value="NZ_JAERRA010000001.1"/>
</dbReference>
<feature type="domain" description="Ice-binding protein C-terminal" evidence="2">
    <location>
        <begin position="195"/>
        <end position="219"/>
    </location>
</feature>